<comment type="cofactor">
    <cofactor evidence="1">
        <name>Mg(2+)</name>
        <dbReference type="ChEBI" id="CHEBI:18420"/>
    </cofactor>
</comment>
<dbReference type="SUPFAM" id="SSF81891">
    <property type="entry name" value="Poly A polymerase C-terminal region-like"/>
    <property type="match status" value="1"/>
</dbReference>
<evidence type="ECO:0000256" key="3">
    <source>
        <dbReference type="ARBA" id="ARBA00022679"/>
    </source>
</evidence>
<dbReference type="PANTHER" id="PTHR46173">
    <property type="entry name" value="CCA TRNA NUCLEOTIDYLTRANSFERASE 1, MITOCHONDRIAL"/>
    <property type="match status" value="1"/>
</dbReference>
<evidence type="ECO:0000256" key="7">
    <source>
        <dbReference type="ARBA" id="ARBA00022842"/>
    </source>
</evidence>
<proteinExistence type="inferred from homology"/>
<keyword evidence="6" id="KW-0479">Metal-binding</keyword>
<evidence type="ECO:0000259" key="9">
    <source>
        <dbReference type="Pfam" id="PF01743"/>
    </source>
</evidence>
<dbReference type="InterPro" id="IPR002646">
    <property type="entry name" value="PolA_pol_head_dom"/>
</dbReference>
<feature type="domain" description="Poly A polymerase head" evidence="9">
    <location>
        <begin position="43"/>
        <end position="96"/>
    </location>
</feature>
<dbReference type="GO" id="GO:0000049">
    <property type="term" value="F:tRNA binding"/>
    <property type="evidence" value="ECO:0007669"/>
    <property type="project" value="TreeGrafter"/>
</dbReference>
<gene>
    <name evidence="10" type="ORF">ALEPTO_LOCUS9627</name>
</gene>
<sequence>MFLGIVDEETDIDIATSCPIQEVPKLFPDCVYVGMAFGVYGIYKEGRHPSSIKAVSVKEDAKRRGFTINALYYDPTTNKILDFVGGKDDLQKKLIRVVGNPKDRFREDKLRMIRTVRLLYQLNGKLFPEQTSLIFNPTQGMFSLEKKTERTIKYLTKELLPAVSYERI</sequence>
<evidence type="ECO:0000256" key="6">
    <source>
        <dbReference type="ARBA" id="ARBA00022723"/>
    </source>
</evidence>
<name>A0A9N9DJT4_9GLOM</name>
<dbReference type="GO" id="GO:0001680">
    <property type="term" value="P:tRNA 3'-terminal CCA addition"/>
    <property type="evidence" value="ECO:0007669"/>
    <property type="project" value="UniProtKB-ARBA"/>
</dbReference>
<dbReference type="Gene3D" id="1.10.3090.10">
    <property type="entry name" value="cca-adding enzyme, domain 2"/>
    <property type="match status" value="1"/>
</dbReference>
<dbReference type="PANTHER" id="PTHR46173:SF1">
    <property type="entry name" value="CCA TRNA NUCLEOTIDYLTRANSFERASE 1, MITOCHONDRIAL"/>
    <property type="match status" value="1"/>
</dbReference>
<organism evidence="10 11">
    <name type="scientific">Ambispora leptoticha</name>
    <dbReference type="NCBI Taxonomy" id="144679"/>
    <lineage>
        <taxon>Eukaryota</taxon>
        <taxon>Fungi</taxon>
        <taxon>Fungi incertae sedis</taxon>
        <taxon>Mucoromycota</taxon>
        <taxon>Glomeromycotina</taxon>
        <taxon>Glomeromycetes</taxon>
        <taxon>Archaeosporales</taxon>
        <taxon>Ambisporaceae</taxon>
        <taxon>Ambispora</taxon>
    </lineage>
</organism>
<comment type="caution">
    <text evidence="10">The sequence shown here is derived from an EMBL/GenBank/DDBJ whole genome shotgun (WGS) entry which is preliminary data.</text>
</comment>
<keyword evidence="3 8" id="KW-0808">Transferase</keyword>
<dbReference type="Pfam" id="PF01743">
    <property type="entry name" value="PolyA_pol"/>
    <property type="match status" value="1"/>
</dbReference>
<protein>
    <submittedName>
        <fullName evidence="10">12521_t:CDS:1</fullName>
    </submittedName>
</protein>
<dbReference type="Proteomes" id="UP000789508">
    <property type="component" value="Unassembled WGS sequence"/>
</dbReference>
<keyword evidence="4" id="KW-0819">tRNA processing</keyword>
<evidence type="ECO:0000313" key="10">
    <source>
        <dbReference type="EMBL" id="CAG8638373.1"/>
    </source>
</evidence>
<dbReference type="InterPro" id="IPR050264">
    <property type="entry name" value="Bact_CCA-adding_enz_type3_sf"/>
</dbReference>
<evidence type="ECO:0000313" key="11">
    <source>
        <dbReference type="Proteomes" id="UP000789508"/>
    </source>
</evidence>
<dbReference type="OrthoDB" id="445712at2759"/>
<evidence type="ECO:0000256" key="4">
    <source>
        <dbReference type="ARBA" id="ARBA00022694"/>
    </source>
</evidence>
<accession>A0A9N9DJT4</accession>
<evidence type="ECO:0000256" key="1">
    <source>
        <dbReference type="ARBA" id="ARBA00001946"/>
    </source>
</evidence>
<dbReference type="GO" id="GO:0046872">
    <property type="term" value="F:metal ion binding"/>
    <property type="evidence" value="ECO:0007669"/>
    <property type="project" value="UniProtKB-KW"/>
</dbReference>
<dbReference type="SUPFAM" id="SSF81301">
    <property type="entry name" value="Nucleotidyltransferase"/>
    <property type="match status" value="1"/>
</dbReference>
<dbReference type="Gene3D" id="3.30.460.10">
    <property type="entry name" value="Beta Polymerase, domain 2"/>
    <property type="match status" value="1"/>
</dbReference>
<keyword evidence="7" id="KW-0460">Magnesium</keyword>
<reference evidence="10" key="1">
    <citation type="submission" date="2021-06" db="EMBL/GenBank/DDBJ databases">
        <authorList>
            <person name="Kallberg Y."/>
            <person name="Tangrot J."/>
            <person name="Rosling A."/>
        </authorList>
    </citation>
    <scope>NUCLEOTIDE SEQUENCE</scope>
    <source>
        <strain evidence="10">FL130A</strain>
    </source>
</reference>
<evidence type="ECO:0000256" key="8">
    <source>
        <dbReference type="RuleBase" id="RU003953"/>
    </source>
</evidence>
<dbReference type="AlphaFoldDB" id="A0A9N9DJT4"/>
<dbReference type="GO" id="GO:0016779">
    <property type="term" value="F:nucleotidyltransferase activity"/>
    <property type="evidence" value="ECO:0007669"/>
    <property type="project" value="UniProtKB-KW"/>
</dbReference>
<dbReference type="EMBL" id="CAJVPS010007829">
    <property type="protein sequence ID" value="CAG8638373.1"/>
    <property type="molecule type" value="Genomic_DNA"/>
</dbReference>
<evidence type="ECO:0000256" key="5">
    <source>
        <dbReference type="ARBA" id="ARBA00022695"/>
    </source>
</evidence>
<keyword evidence="8" id="KW-0694">RNA-binding</keyword>
<keyword evidence="5" id="KW-0548">Nucleotidyltransferase</keyword>
<keyword evidence="11" id="KW-1185">Reference proteome</keyword>
<evidence type="ECO:0000256" key="2">
    <source>
        <dbReference type="ARBA" id="ARBA00007265"/>
    </source>
</evidence>
<dbReference type="InterPro" id="IPR043519">
    <property type="entry name" value="NT_sf"/>
</dbReference>
<comment type="similarity">
    <text evidence="2 8">Belongs to the tRNA nucleotidyltransferase/poly(A) polymerase family.</text>
</comment>